<keyword evidence="1" id="KW-1133">Transmembrane helix</keyword>
<feature type="transmembrane region" description="Helical" evidence="1">
    <location>
        <begin position="90"/>
        <end position="106"/>
    </location>
</feature>
<evidence type="ECO:0000313" key="3">
    <source>
        <dbReference type="Proteomes" id="UP000326780"/>
    </source>
</evidence>
<keyword evidence="1" id="KW-0472">Membrane</keyword>
<reference evidence="2 3" key="1">
    <citation type="submission" date="2019-10" db="EMBL/GenBank/DDBJ databases">
        <title>Complete genome sequence of Variovorax paradoxus 5C-2.</title>
        <authorList>
            <person name="Gogoleva N.E."/>
            <person name="Balkin A.S."/>
        </authorList>
    </citation>
    <scope>NUCLEOTIDE SEQUENCE [LARGE SCALE GENOMIC DNA]</scope>
    <source>
        <strain evidence="2 3">5C-2</strain>
    </source>
</reference>
<feature type="transmembrane region" description="Helical" evidence="1">
    <location>
        <begin position="55"/>
        <end position="78"/>
    </location>
</feature>
<feature type="transmembrane region" description="Helical" evidence="1">
    <location>
        <begin position="189"/>
        <end position="207"/>
    </location>
</feature>
<dbReference type="AlphaFoldDB" id="A0A5Q0M443"/>
<keyword evidence="1" id="KW-0812">Transmembrane</keyword>
<sequence>MKTDDLVAMLATGIAPVPRHTARRRIAQALLMSLPVSLVIMLVRDGVRDDLLSAIFLPMFWAKLLFPLSIAAAALVAIHRLGRPGIGTGRTWMGLVLPVLAVWALALAHKLDMLPLAHAEPVPGVSWVRCMLSVGLISLPVLAATLLALRDLAPTRPAWSGAGAGALAGGVATAVFALHCKDLTPASLALWQVASMLLPTLAGALLGRRLLRW</sequence>
<feature type="transmembrane region" description="Helical" evidence="1">
    <location>
        <begin position="158"/>
        <end position="177"/>
    </location>
</feature>
<organism evidence="2 3">
    <name type="scientific">Variovorax paradoxus</name>
    <dbReference type="NCBI Taxonomy" id="34073"/>
    <lineage>
        <taxon>Bacteria</taxon>
        <taxon>Pseudomonadati</taxon>
        <taxon>Pseudomonadota</taxon>
        <taxon>Betaproteobacteria</taxon>
        <taxon>Burkholderiales</taxon>
        <taxon>Comamonadaceae</taxon>
        <taxon>Variovorax</taxon>
    </lineage>
</organism>
<name>A0A5Q0M443_VARPD</name>
<dbReference type="RefSeq" id="WP_153282297.1">
    <property type="nucleotide sequence ID" value="NZ_CP045644.1"/>
</dbReference>
<protein>
    <submittedName>
        <fullName evidence="2">DUF1109 family protein</fullName>
    </submittedName>
</protein>
<proteinExistence type="predicted"/>
<accession>A0A5Q0M443</accession>
<evidence type="ECO:0000256" key="1">
    <source>
        <dbReference type="SAM" id="Phobius"/>
    </source>
</evidence>
<dbReference type="EMBL" id="CP045644">
    <property type="protein sequence ID" value="QFZ83587.1"/>
    <property type="molecule type" value="Genomic_DNA"/>
</dbReference>
<dbReference type="InterPro" id="IPR009495">
    <property type="entry name" value="NrsF"/>
</dbReference>
<evidence type="ECO:0000313" key="2">
    <source>
        <dbReference type="EMBL" id="QFZ83587.1"/>
    </source>
</evidence>
<dbReference type="Pfam" id="PF06532">
    <property type="entry name" value="NrsF"/>
    <property type="match status" value="1"/>
</dbReference>
<dbReference type="Proteomes" id="UP000326780">
    <property type="component" value="Chromosome"/>
</dbReference>
<gene>
    <name evidence="2" type="ORF">GFK26_12895</name>
</gene>
<feature type="transmembrane region" description="Helical" evidence="1">
    <location>
        <begin position="126"/>
        <end position="149"/>
    </location>
</feature>
<feature type="transmembrane region" description="Helical" evidence="1">
    <location>
        <begin position="26"/>
        <end position="43"/>
    </location>
</feature>